<reference evidence="1 2" key="1">
    <citation type="submission" date="2007-01" db="EMBL/GenBank/DDBJ databases">
        <authorList>
            <person name="Haygood M."/>
            <person name="Podell S."/>
            <person name="Anderson C."/>
            <person name="Hopkinson B."/>
            <person name="Roe K."/>
            <person name="Barbeau K."/>
            <person name="Gaasterland T."/>
            <person name="Ferriera S."/>
            <person name="Johnson J."/>
            <person name="Kravitz S."/>
            <person name="Beeson K."/>
            <person name="Sutton G."/>
            <person name="Rogers Y.-H."/>
            <person name="Friedman R."/>
            <person name="Frazier M."/>
            <person name="Venter J.C."/>
        </authorList>
    </citation>
    <scope>NUCLEOTIDE SEQUENCE [LARGE SCALE GENOMIC DNA]</scope>
    <source>
        <strain evidence="1 2">ATCC 23134</strain>
    </source>
</reference>
<proteinExistence type="predicted"/>
<keyword evidence="2" id="KW-1185">Reference proteome</keyword>
<sequence length="62" mass="7166">MKDIDQKDIGQLEEKAAGMWQAYRNQIPDFWADYESILAKAKQNQQALMQAPALPLIWFGQI</sequence>
<comment type="caution">
    <text evidence="1">The sequence shown here is derived from an EMBL/GenBank/DDBJ whole genome shotgun (WGS) entry which is preliminary data.</text>
</comment>
<evidence type="ECO:0000313" key="2">
    <source>
        <dbReference type="Proteomes" id="UP000004095"/>
    </source>
</evidence>
<dbReference type="RefSeq" id="WP_002693955.1">
    <property type="nucleotide sequence ID" value="NZ_AAWS01000003.1"/>
</dbReference>
<dbReference type="AlphaFoldDB" id="A1ZE72"/>
<gene>
    <name evidence="1" type="ORF">M23134_04213</name>
</gene>
<dbReference type="Proteomes" id="UP000004095">
    <property type="component" value="Unassembled WGS sequence"/>
</dbReference>
<evidence type="ECO:0000313" key="1">
    <source>
        <dbReference type="EMBL" id="EAY31380.1"/>
    </source>
</evidence>
<dbReference type="EMBL" id="AAWS01000003">
    <property type="protein sequence ID" value="EAY31380.1"/>
    <property type="molecule type" value="Genomic_DNA"/>
</dbReference>
<accession>A1ZE72</accession>
<name>A1ZE72_MICM2</name>
<organism evidence="1 2">
    <name type="scientific">Microscilla marina ATCC 23134</name>
    <dbReference type="NCBI Taxonomy" id="313606"/>
    <lineage>
        <taxon>Bacteria</taxon>
        <taxon>Pseudomonadati</taxon>
        <taxon>Bacteroidota</taxon>
        <taxon>Cytophagia</taxon>
        <taxon>Cytophagales</taxon>
        <taxon>Microscillaceae</taxon>
        <taxon>Microscilla</taxon>
    </lineage>
</organism>
<protein>
    <submittedName>
        <fullName evidence="1">Uncharacterized protein</fullName>
    </submittedName>
</protein>